<feature type="transmembrane region" description="Helical" evidence="1">
    <location>
        <begin position="74"/>
        <end position="94"/>
    </location>
</feature>
<feature type="transmembrane region" description="Helical" evidence="1">
    <location>
        <begin position="115"/>
        <end position="142"/>
    </location>
</feature>
<dbReference type="Proteomes" id="UP001185092">
    <property type="component" value="Unassembled WGS sequence"/>
</dbReference>
<keyword evidence="1" id="KW-0812">Transmembrane</keyword>
<dbReference type="Pfam" id="PF12730">
    <property type="entry name" value="ABC2_membrane_4"/>
    <property type="match status" value="1"/>
</dbReference>
<keyword evidence="3" id="KW-1185">Reference proteome</keyword>
<evidence type="ECO:0000313" key="2">
    <source>
        <dbReference type="EMBL" id="MDR6237616.1"/>
    </source>
</evidence>
<protein>
    <submittedName>
        <fullName evidence="2">Uncharacterized protein</fullName>
    </submittedName>
</protein>
<organism evidence="2 3">
    <name type="scientific">Aureibacter tunicatorum</name>
    <dbReference type="NCBI Taxonomy" id="866807"/>
    <lineage>
        <taxon>Bacteria</taxon>
        <taxon>Pseudomonadati</taxon>
        <taxon>Bacteroidota</taxon>
        <taxon>Cytophagia</taxon>
        <taxon>Cytophagales</taxon>
        <taxon>Persicobacteraceae</taxon>
        <taxon>Aureibacter</taxon>
    </lineage>
</organism>
<keyword evidence="1" id="KW-1133">Transmembrane helix</keyword>
<feature type="transmembrane region" description="Helical" evidence="1">
    <location>
        <begin position="12"/>
        <end position="32"/>
    </location>
</feature>
<evidence type="ECO:0000256" key="1">
    <source>
        <dbReference type="SAM" id="Phobius"/>
    </source>
</evidence>
<name>A0AAE3XKW1_9BACT</name>
<feature type="transmembrane region" description="Helical" evidence="1">
    <location>
        <begin position="191"/>
        <end position="210"/>
    </location>
</feature>
<keyword evidence="1" id="KW-0472">Membrane</keyword>
<dbReference type="AlphaFoldDB" id="A0AAE3XKW1"/>
<feature type="transmembrane region" description="Helical" evidence="1">
    <location>
        <begin position="162"/>
        <end position="184"/>
    </location>
</feature>
<proteinExistence type="predicted"/>
<comment type="caution">
    <text evidence="2">The sequence shown here is derived from an EMBL/GenBank/DDBJ whole genome shotgun (WGS) entry which is preliminary data.</text>
</comment>
<dbReference type="PANTHER" id="PTHR37305">
    <property type="entry name" value="INTEGRAL MEMBRANE PROTEIN-RELATED"/>
    <property type="match status" value="1"/>
</dbReference>
<gene>
    <name evidence="2" type="ORF">HNQ88_000592</name>
</gene>
<sequence>MKKVIKIELIKLMYNTSFWVMFAVYAFLFYMMTNNFSFFLNNATLTIQTEGDIAANIPQMINSVFAFPDVWRNLAYMASYLNPIPAIIIIMIICNEYRFKTFKQQVINGLDPKSLVLGKFSVVAILTIASMLFLFVSTLLVGKSNASISGNEQLSILSGMEAVLLYGLELMGYLSLAMLFAFVVKKTAESILLFFAWTIILQRLAGWALGDIGNFFPSGVFRELNTFPFWKYFSPEKMSFVEPWEIGISVLYILLFALASVFYMNTRDLK</sequence>
<dbReference type="EMBL" id="JAVDQD010000001">
    <property type="protein sequence ID" value="MDR6237616.1"/>
    <property type="molecule type" value="Genomic_DNA"/>
</dbReference>
<dbReference type="RefSeq" id="WP_309937083.1">
    <property type="nucleotide sequence ID" value="NZ_AP025305.1"/>
</dbReference>
<dbReference type="PANTHER" id="PTHR37305:SF1">
    <property type="entry name" value="MEMBRANE PROTEIN"/>
    <property type="match status" value="1"/>
</dbReference>
<reference evidence="2" key="1">
    <citation type="submission" date="2023-07" db="EMBL/GenBank/DDBJ databases">
        <title>Genomic Encyclopedia of Type Strains, Phase IV (KMG-IV): sequencing the most valuable type-strain genomes for metagenomic binning, comparative biology and taxonomic classification.</title>
        <authorList>
            <person name="Goeker M."/>
        </authorList>
    </citation>
    <scope>NUCLEOTIDE SEQUENCE</scope>
    <source>
        <strain evidence="2">DSM 26174</strain>
    </source>
</reference>
<evidence type="ECO:0000313" key="3">
    <source>
        <dbReference type="Proteomes" id="UP001185092"/>
    </source>
</evidence>
<accession>A0AAE3XKW1</accession>
<feature type="transmembrane region" description="Helical" evidence="1">
    <location>
        <begin position="246"/>
        <end position="264"/>
    </location>
</feature>